<reference evidence="2 3" key="1">
    <citation type="submission" date="2017-03" db="EMBL/GenBank/DDBJ databases">
        <title>Draft genime sequence of the acidophilic sulfur-oxidizing bacterium Acidithiobacillus sp. SH, isolated from seawater.</title>
        <authorList>
            <person name="Sharmin S."/>
            <person name="Tokuhisa M."/>
            <person name="Kanao T."/>
            <person name="Kamimura K."/>
        </authorList>
    </citation>
    <scope>NUCLEOTIDE SEQUENCE [LARGE SCALE GENOMIC DNA]</scope>
    <source>
        <strain evidence="2 3">SH</strain>
    </source>
</reference>
<evidence type="ECO:0000313" key="2">
    <source>
        <dbReference type="EMBL" id="PKY10971.1"/>
    </source>
</evidence>
<gene>
    <name evidence="2" type="ORF">B1757_06565</name>
</gene>
<dbReference type="Gene3D" id="1.20.120.1490">
    <property type="match status" value="1"/>
</dbReference>
<keyword evidence="1" id="KW-0732">Signal</keyword>
<proteinExistence type="predicted"/>
<feature type="signal peptide" evidence="1">
    <location>
        <begin position="1"/>
        <end position="25"/>
    </location>
</feature>
<protein>
    <recommendedName>
        <fullName evidence="4">Periplasmic heavy metal sensor</fullName>
    </recommendedName>
</protein>
<dbReference type="Proteomes" id="UP000234329">
    <property type="component" value="Unassembled WGS sequence"/>
</dbReference>
<dbReference type="RefSeq" id="WP_101537563.1">
    <property type="nucleotide sequence ID" value="NZ_MXAV01000027.1"/>
</dbReference>
<organism evidence="2 3">
    <name type="scientific">Acidithiobacillus marinus</name>
    <dbReference type="NCBI Taxonomy" id="187490"/>
    <lineage>
        <taxon>Bacteria</taxon>
        <taxon>Pseudomonadati</taxon>
        <taxon>Pseudomonadota</taxon>
        <taxon>Acidithiobacillia</taxon>
        <taxon>Acidithiobacillales</taxon>
        <taxon>Acidithiobacillaceae</taxon>
        <taxon>Acidithiobacillus</taxon>
    </lineage>
</organism>
<sequence>MSKLKYVVSGLMMTVLGVATVSAFAEDALPQPMAGHGPMEGGMVPGGHSGHWQHGSMRRAWMQNMPVPMLMPIVWRHAIDLKLTPAQESDLKNWRTTQRKDFPTWRQDVMAHNKALREALLHGESGAALTPLKAAVVKDHEMMLDRGIQQVQYLHKILTPVQWQQVVKMTQDMGHRHGSWRK</sequence>
<dbReference type="OrthoDB" id="5297864at2"/>
<comment type="caution">
    <text evidence="2">The sequence shown here is derived from an EMBL/GenBank/DDBJ whole genome shotgun (WGS) entry which is preliminary data.</text>
</comment>
<evidence type="ECO:0000256" key="1">
    <source>
        <dbReference type="SAM" id="SignalP"/>
    </source>
</evidence>
<name>A0A2I1DM83_9PROT</name>
<evidence type="ECO:0008006" key="4">
    <source>
        <dbReference type="Google" id="ProtNLM"/>
    </source>
</evidence>
<dbReference type="InParanoid" id="A0A2I1DM83"/>
<feature type="chain" id="PRO_5014159951" description="Periplasmic heavy metal sensor" evidence="1">
    <location>
        <begin position="26"/>
        <end position="182"/>
    </location>
</feature>
<dbReference type="EMBL" id="MXAV01000027">
    <property type="protein sequence ID" value="PKY10971.1"/>
    <property type="molecule type" value="Genomic_DNA"/>
</dbReference>
<evidence type="ECO:0000313" key="3">
    <source>
        <dbReference type="Proteomes" id="UP000234329"/>
    </source>
</evidence>
<keyword evidence="3" id="KW-1185">Reference proteome</keyword>
<dbReference type="AlphaFoldDB" id="A0A2I1DM83"/>
<accession>A0A2I1DM83</accession>